<evidence type="ECO:0000256" key="8">
    <source>
        <dbReference type="ARBA" id="ARBA00029447"/>
    </source>
</evidence>
<dbReference type="Pfam" id="PF00015">
    <property type="entry name" value="MCPsignal"/>
    <property type="match status" value="1"/>
</dbReference>
<keyword evidence="6 11" id="KW-0472">Membrane</keyword>
<dbReference type="PROSITE" id="PS50885">
    <property type="entry name" value="HAMP"/>
    <property type="match status" value="1"/>
</dbReference>
<feature type="transmembrane region" description="Helical" evidence="11">
    <location>
        <begin position="283"/>
        <end position="304"/>
    </location>
</feature>
<dbReference type="PRINTS" id="PR00260">
    <property type="entry name" value="CHEMTRNSDUCR"/>
</dbReference>
<dbReference type="Gene3D" id="3.30.450.20">
    <property type="entry name" value="PAS domain"/>
    <property type="match status" value="2"/>
</dbReference>
<dbReference type="CDD" id="cd06225">
    <property type="entry name" value="HAMP"/>
    <property type="match status" value="1"/>
</dbReference>
<evidence type="ECO:0000259" key="12">
    <source>
        <dbReference type="PROSITE" id="PS50111"/>
    </source>
</evidence>
<dbReference type="PROSITE" id="PS50111">
    <property type="entry name" value="CHEMOTAXIS_TRANSDUC_2"/>
    <property type="match status" value="1"/>
</dbReference>
<dbReference type="PANTHER" id="PTHR32089">
    <property type="entry name" value="METHYL-ACCEPTING CHEMOTAXIS PROTEIN MCPB"/>
    <property type="match status" value="1"/>
</dbReference>
<dbReference type="InterPro" id="IPR003660">
    <property type="entry name" value="HAMP_dom"/>
</dbReference>
<comment type="similarity">
    <text evidence="8">Belongs to the methyl-accepting chemotaxis (MCP) protein family.</text>
</comment>
<protein>
    <submittedName>
        <fullName evidence="14">Methyl-accepting chemotaxis protein</fullName>
    </submittedName>
</protein>
<name>A0ABY9R5Z6_9BACT</name>
<dbReference type="InterPro" id="IPR013656">
    <property type="entry name" value="PAS_4"/>
</dbReference>
<feature type="coiled-coil region" evidence="10">
    <location>
        <begin position="480"/>
        <end position="507"/>
    </location>
</feature>
<dbReference type="EMBL" id="CP133659">
    <property type="protein sequence ID" value="WMW66134.1"/>
    <property type="molecule type" value="Genomic_DNA"/>
</dbReference>
<keyword evidence="15" id="KW-1185">Reference proteome</keyword>
<evidence type="ECO:0000256" key="3">
    <source>
        <dbReference type="ARBA" id="ARBA00022500"/>
    </source>
</evidence>
<dbReference type="SMART" id="SM00283">
    <property type="entry name" value="MA"/>
    <property type="match status" value="1"/>
</dbReference>
<feature type="domain" description="Methyl-accepting transducer" evidence="12">
    <location>
        <begin position="497"/>
        <end position="733"/>
    </location>
</feature>
<evidence type="ECO:0000256" key="2">
    <source>
        <dbReference type="ARBA" id="ARBA00022475"/>
    </source>
</evidence>
<dbReference type="SUPFAM" id="SSF55785">
    <property type="entry name" value="PYP-like sensor domain (PAS domain)"/>
    <property type="match status" value="1"/>
</dbReference>
<feature type="transmembrane region" description="Helical" evidence="11">
    <location>
        <begin position="12"/>
        <end position="30"/>
    </location>
</feature>
<evidence type="ECO:0000256" key="6">
    <source>
        <dbReference type="ARBA" id="ARBA00023136"/>
    </source>
</evidence>
<dbReference type="SUPFAM" id="SSF58104">
    <property type="entry name" value="Methyl-accepting chemotaxis protein (MCP) signaling domain"/>
    <property type="match status" value="1"/>
</dbReference>
<evidence type="ECO:0000256" key="5">
    <source>
        <dbReference type="ARBA" id="ARBA00022989"/>
    </source>
</evidence>
<keyword evidence="5 11" id="KW-1133">Transmembrane helix</keyword>
<evidence type="ECO:0000259" key="13">
    <source>
        <dbReference type="PROSITE" id="PS50885"/>
    </source>
</evidence>
<dbReference type="CDD" id="cd11386">
    <property type="entry name" value="MCP_signal"/>
    <property type="match status" value="1"/>
</dbReference>
<keyword evidence="10" id="KW-0175">Coiled coil</keyword>
<dbReference type="RefSeq" id="WP_309542043.1">
    <property type="nucleotide sequence ID" value="NZ_CP133659.1"/>
</dbReference>
<keyword evidence="4 11" id="KW-0812">Transmembrane</keyword>
<dbReference type="InterPro" id="IPR035965">
    <property type="entry name" value="PAS-like_dom_sf"/>
</dbReference>
<reference evidence="14" key="1">
    <citation type="submission" date="2023-09" db="EMBL/GenBank/DDBJ databases">
        <authorList>
            <consortium name="CW5 consortium"/>
            <person name="Lu C.-W."/>
        </authorList>
    </citation>
    <scope>NUCLEOTIDE SEQUENCE</scope>
    <source>
        <strain evidence="14">KPS</strain>
    </source>
</reference>
<dbReference type="InterPro" id="IPR004090">
    <property type="entry name" value="Chemotax_Me-accpt_rcpt"/>
</dbReference>
<comment type="subcellular location">
    <subcellularLocation>
        <location evidence="1">Cell membrane</location>
        <topology evidence="1">Multi-pass membrane protein</topology>
    </subcellularLocation>
</comment>
<evidence type="ECO:0000256" key="4">
    <source>
        <dbReference type="ARBA" id="ARBA00022692"/>
    </source>
</evidence>
<evidence type="ECO:0000256" key="11">
    <source>
        <dbReference type="SAM" id="Phobius"/>
    </source>
</evidence>
<evidence type="ECO:0000256" key="1">
    <source>
        <dbReference type="ARBA" id="ARBA00004651"/>
    </source>
</evidence>
<dbReference type="CDD" id="cd12912">
    <property type="entry name" value="PDC2_MCP_like"/>
    <property type="match status" value="1"/>
</dbReference>
<keyword evidence="7 9" id="KW-0807">Transducer</keyword>
<dbReference type="Gene3D" id="6.10.340.10">
    <property type="match status" value="1"/>
</dbReference>
<evidence type="ECO:0000256" key="9">
    <source>
        <dbReference type="PROSITE-ProRule" id="PRU00284"/>
    </source>
</evidence>
<dbReference type="PANTHER" id="PTHR32089:SF112">
    <property type="entry name" value="LYSOZYME-LIKE PROTEIN-RELATED"/>
    <property type="match status" value="1"/>
</dbReference>
<dbReference type="Pfam" id="PF02743">
    <property type="entry name" value="dCache_1"/>
    <property type="match status" value="1"/>
</dbReference>
<dbReference type="InterPro" id="IPR033479">
    <property type="entry name" value="dCache_1"/>
</dbReference>
<keyword evidence="2" id="KW-1003">Cell membrane</keyword>
<gene>
    <name evidence="14" type="ORF">KPS_000684</name>
</gene>
<dbReference type="CDD" id="cd18773">
    <property type="entry name" value="PDC1_HK_sensor"/>
    <property type="match status" value="1"/>
</dbReference>
<dbReference type="SMART" id="SM00304">
    <property type="entry name" value="HAMP"/>
    <property type="match status" value="1"/>
</dbReference>
<proteinExistence type="inferred from homology"/>
<feature type="domain" description="HAMP" evidence="13">
    <location>
        <begin position="306"/>
        <end position="358"/>
    </location>
</feature>
<accession>A0ABY9R5Z6</accession>
<evidence type="ECO:0000313" key="15">
    <source>
        <dbReference type="Proteomes" id="UP001180616"/>
    </source>
</evidence>
<organism evidence="14 15">
    <name type="scientific">Nitratidesulfovibrio liaohensis</name>
    <dbReference type="NCBI Taxonomy" id="2604158"/>
    <lineage>
        <taxon>Bacteria</taxon>
        <taxon>Pseudomonadati</taxon>
        <taxon>Thermodesulfobacteriota</taxon>
        <taxon>Desulfovibrionia</taxon>
        <taxon>Desulfovibrionales</taxon>
        <taxon>Desulfovibrionaceae</taxon>
        <taxon>Nitratidesulfovibrio</taxon>
    </lineage>
</organism>
<dbReference type="Pfam" id="PF08448">
    <property type="entry name" value="PAS_4"/>
    <property type="match status" value="1"/>
</dbReference>
<evidence type="ECO:0000256" key="10">
    <source>
        <dbReference type="SAM" id="Coils"/>
    </source>
</evidence>
<dbReference type="Proteomes" id="UP001180616">
    <property type="component" value="Chromosome"/>
</dbReference>
<dbReference type="InterPro" id="IPR004089">
    <property type="entry name" value="MCPsignal_dom"/>
</dbReference>
<keyword evidence="3" id="KW-0145">Chemotaxis</keyword>
<dbReference type="Gene3D" id="1.10.287.950">
    <property type="entry name" value="Methyl-accepting chemotaxis protein"/>
    <property type="match status" value="1"/>
</dbReference>
<evidence type="ECO:0000256" key="7">
    <source>
        <dbReference type="ARBA" id="ARBA00023224"/>
    </source>
</evidence>
<dbReference type="Pfam" id="PF00672">
    <property type="entry name" value="HAMP"/>
    <property type="match status" value="1"/>
</dbReference>
<sequence>MRFKSISTQITVLTGGLVIFFMCAFVFIASKTAYDGTLRSETANMVQVGQQIEKVAEDFVTGNLTAVRGLTQQKALASGVLYGSASMVMKDQLQQTLKGNPHYAAIFAFDAAGKVLYGYTDDGQEISGKQLDMPDVLAAVAAGKEFIDSTPFKGSKGDVLFTIAAPVLNVMGQSGGGIAITLDWTRFSARFVESVKFGQQGYPFVLDAKGRFLSHPNKALLLTDAAQYDFARAVLAQQTTQFQYLWEGKTKILVSCTMPITGWKICSSAYEDDLATVARQQRMLLALMGLVAIVALTGSIVLLTRRLIIGPMNRIRQFAGQVAQGDLRAVMDGAYRYELDDLARSIQSMVADLKEKLGFSQSVLEAMVVPVLIVDREERTVFTNKACMDMLEIDTDPKAQYGRTLAEVFYNDPGRKTAVGRAMNEKTSIKNLEVVIAGHKGGKVDVLANVTYLQDLDGNITGGFCLYIDTTEMKRQAAIIAEQNERIARASSEANDVASQLATASEELSAQIEQSARGSDIQRERTAEAATAMEQMNASVLEVARNAGGAAEMAEKAKARAQEGAEVVDGSVRTIQHAHELASHLKADMAELGTQAQGIGQIMNVIADIADQTNLLALNAAIEAARAGDAGRGFAVVADEVRKLAEKTMTATNEVGSAIRGIQESARKNIDNTEKATAAIEEGTGMARRSGDVLREIVGLVESTADQVRSIATASEQQSAASEEINRSTDEITRIAAETAEAMRHSAQAVEDVSRLASDLKRVIGDMRS</sequence>
<evidence type="ECO:0000313" key="14">
    <source>
        <dbReference type="EMBL" id="WMW66134.1"/>
    </source>
</evidence>